<reference evidence="2" key="1">
    <citation type="journal article" date="2020" name="Stud. Mycol.">
        <title>101 Dothideomycetes genomes: a test case for predicting lifestyles and emergence of pathogens.</title>
        <authorList>
            <person name="Haridas S."/>
            <person name="Albert R."/>
            <person name="Binder M."/>
            <person name="Bloem J."/>
            <person name="Labutti K."/>
            <person name="Salamov A."/>
            <person name="Andreopoulos B."/>
            <person name="Baker S."/>
            <person name="Barry K."/>
            <person name="Bills G."/>
            <person name="Bluhm B."/>
            <person name="Cannon C."/>
            <person name="Castanera R."/>
            <person name="Culley D."/>
            <person name="Daum C."/>
            <person name="Ezra D."/>
            <person name="Gonzalez J."/>
            <person name="Henrissat B."/>
            <person name="Kuo A."/>
            <person name="Liang C."/>
            <person name="Lipzen A."/>
            <person name="Lutzoni F."/>
            <person name="Magnuson J."/>
            <person name="Mondo S."/>
            <person name="Nolan M."/>
            <person name="Ohm R."/>
            <person name="Pangilinan J."/>
            <person name="Park H.-J."/>
            <person name="Ramirez L."/>
            <person name="Alfaro M."/>
            <person name="Sun H."/>
            <person name="Tritt A."/>
            <person name="Yoshinaga Y."/>
            <person name="Zwiers L.-H."/>
            <person name="Turgeon B."/>
            <person name="Goodwin S."/>
            <person name="Spatafora J."/>
            <person name="Crous P."/>
            <person name="Grigoriev I."/>
        </authorList>
    </citation>
    <scope>NUCLEOTIDE SEQUENCE</scope>
    <source>
        <strain evidence="2">CBS 260.36</strain>
    </source>
</reference>
<feature type="region of interest" description="Disordered" evidence="1">
    <location>
        <begin position="202"/>
        <end position="222"/>
    </location>
</feature>
<comment type="caution">
    <text evidence="2">The sequence shown here is derived from an EMBL/GenBank/DDBJ whole genome shotgun (WGS) entry which is preliminary data.</text>
</comment>
<dbReference type="OrthoDB" id="10647530at2759"/>
<dbReference type="Proteomes" id="UP000799439">
    <property type="component" value="Unassembled WGS sequence"/>
</dbReference>
<feature type="region of interest" description="Disordered" evidence="1">
    <location>
        <begin position="110"/>
        <end position="143"/>
    </location>
</feature>
<accession>A0A9P4MKY2</accession>
<dbReference type="AlphaFoldDB" id="A0A9P4MKY2"/>
<evidence type="ECO:0000256" key="1">
    <source>
        <dbReference type="SAM" id="MobiDB-lite"/>
    </source>
</evidence>
<feature type="compositionally biased region" description="Low complexity" evidence="1">
    <location>
        <begin position="203"/>
        <end position="213"/>
    </location>
</feature>
<sequence length="222" mass="24779">MSPITGASRSPTVNEARFLSEFEAHARSCVSCVSCYNGYRRDRSLCAQGRILAANLSHHVYRQDHRYYSRTDGSDYTTRVEVAKSYHQVRQLLKLIEKYGLLAIERAPVPHNPTQPTYRDSLRQRHNGQALGRRSSETNSATNPTIYTGVYTTLPTCTGHNPMASLGVAIHSTASISPIFPDLTSALASWDQFGQPSTVITMFPSSPSTTSSRGRSRFHRRR</sequence>
<name>A0A9P4MKY2_9PEZI</name>
<organism evidence="2 3">
    <name type="scientific">Myriangium duriaei CBS 260.36</name>
    <dbReference type="NCBI Taxonomy" id="1168546"/>
    <lineage>
        <taxon>Eukaryota</taxon>
        <taxon>Fungi</taxon>
        <taxon>Dikarya</taxon>
        <taxon>Ascomycota</taxon>
        <taxon>Pezizomycotina</taxon>
        <taxon>Dothideomycetes</taxon>
        <taxon>Dothideomycetidae</taxon>
        <taxon>Myriangiales</taxon>
        <taxon>Myriangiaceae</taxon>
        <taxon>Myriangium</taxon>
    </lineage>
</organism>
<evidence type="ECO:0000313" key="3">
    <source>
        <dbReference type="Proteomes" id="UP000799439"/>
    </source>
</evidence>
<keyword evidence="3" id="KW-1185">Reference proteome</keyword>
<proteinExistence type="predicted"/>
<evidence type="ECO:0000313" key="2">
    <source>
        <dbReference type="EMBL" id="KAF2153629.1"/>
    </source>
</evidence>
<dbReference type="EMBL" id="ML996084">
    <property type="protein sequence ID" value="KAF2153629.1"/>
    <property type="molecule type" value="Genomic_DNA"/>
</dbReference>
<protein>
    <submittedName>
        <fullName evidence="2">Uncharacterized protein</fullName>
    </submittedName>
</protein>
<gene>
    <name evidence="2" type="ORF">K461DRAFT_266766</name>
</gene>